<dbReference type="GO" id="GO:0015628">
    <property type="term" value="P:protein secretion by the type II secretion system"/>
    <property type="evidence" value="ECO:0007669"/>
    <property type="project" value="InterPro"/>
</dbReference>
<dbReference type="InterPro" id="IPR012902">
    <property type="entry name" value="N_methyl_site"/>
</dbReference>
<dbReference type="InterPro" id="IPR045584">
    <property type="entry name" value="Pilin-like"/>
</dbReference>
<keyword evidence="6" id="KW-0997">Cell inner membrane</keyword>
<dbReference type="PANTHER" id="PTHR30093:SF45">
    <property type="entry name" value="TYPE II SECRETION SYSTEM CORE PROTEIN G"/>
    <property type="match status" value="1"/>
</dbReference>
<evidence type="ECO:0000256" key="7">
    <source>
        <dbReference type="ARBA" id="ARBA00022692"/>
    </source>
</evidence>
<dbReference type="InterPro" id="IPR013545">
    <property type="entry name" value="T2SS_protein-GspG_C"/>
</dbReference>
<keyword evidence="7" id="KW-0812">Transmembrane</keyword>
<keyword evidence="9" id="KW-0472">Membrane</keyword>
<keyword evidence="5" id="KW-0488">Methylation</keyword>
<dbReference type="EMBL" id="UINC01121095">
    <property type="protein sequence ID" value="SVC96002.1"/>
    <property type="molecule type" value="Genomic_DNA"/>
</dbReference>
<evidence type="ECO:0000313" key="11">
    <source>
        <dbReference type="EMBL" id="SVC96002.1"/>
    </source>
</evidence>
<dbReference type="Pfam" id="PF08334">
    <property type="entry name" value="T2SSG"/>
    <property type="match status" value="1"/>
</dbReference>
<evidence type="ECO:0000256" key="8">
    <source>
        <dbReference type="ARBA" id="ARBA00022989"/>
    </source>
</evidence>
<evidence type="ECO:0000256" key="3">
    <source>
        <dbReference type="ARBA" id="ARBA00020042"/>
    </source>
</evidence>
<keyword evidence="8" id="KW-1133">Transmembrane helix</keyword>
<organism evidence="11">
    <name type="scientific">marine metagenome</name>
    <dbReference type="NCBI Taxonomy" id="408172"/>
    <lineage>
        <taxon>unclassified sequences</taxon>
        <taxon>metagenomes</taxon>
        <taxon>ecological metagenomes</taxon>
    </lineage>
</organism>
<dbReference type="GO" id="GO:0005886">
    <property type="term" value="C:plasma membrane"/>
    <property type="evidence" value="ECO:0007669"/>
    <property type="project" value="UniProtKB-SubCell"/>
</dbReference>
<evidence type="ECO:0000256" key="9">
    <source>
        <dbReference type="ARBA" id="ARBA00023136"/>
    </source>
</evidence>
<evidence type="ECO:0000256" key="2">
    <source>
        <dbReference type="ARBA" id="ARBA00009984"/>
    </source>
</evidence>
<dbReference type="GO" id="GO:0015627">
    <property type="term" value="C:type II protein secretion system complex"/>
    <property type="evidence" value="ECO:0007669"/>
    <property type="project" value="InterPro"/>
</dbReference>
<dbReference type="NCBIfam" id="TIGR01710">
    <property type="entry name" value="typeII_sec_gspG"/>
    <property type="match status" value="1"/>
</dbReference>
<evidence type="ECO:0000256" key="6">
    <source>
        <dbReference type="ARBA" id="ARBA00022519"/>
    </source>
</evidence>
<name>A0A382RFI2_9ZZZZ</name>
<dbReference type="NCBIfam" id="TIGR02532">
    <property type="entry name" value="IV_pilin_GFxxxE"/>
    <property type="match status" value="1"/>
</dbReference>
<gene>
    <name evidence="11" type="ORF">METZ01_LOCUS348856</name>
</gene>
<proteinExistence type="inferred from homology"/>
<dbReference type="SUPFAM" id="SSF54523">
    <property type="entry name" value="Pili subunits"/>
    <property type="match status" value="1"/>
</dbReference>
<evidence type="ECO:0000259" key="10">
    <source>
        <dbReference type="Pfam" id="PF08334"/>
    </source>
</evidence>
<dbReference type="AlphaFoldDB" id="A0A382RFI2"/>
<dbReference type="PRINTS" id="PR00813">
    <property type="entry name" value="BCTERIALGSPG"/>
</dbReference>
<dbReference type="PROSITE" id="PS00409">
    <property type="entry name" value="PROKAR_NTER_METHYL"/>
    <property type="match status" value="1"/>
</dbReference>
<sequence length="139" mass="15210">MDRRRNRGFSLIELLVVLLILGLLGGLVGPRLFSKVDAAKVDTAQTQVRMLKAALQTFRLDVGRYPSGEEGLNALMYDPGNLATWQGPYLDELLPTDPWGNAYIYEDKANNFQGFALYSQGADGKKGGEGLDADVGYLP</sequence>
<dbReference type="PANTHER" id="PTHR30093">
    <property type="entry name" value="GENERAL SECRETION PATHWAY PROTEIN G"/>
    <property type="match status" value="1"/>
</dbReference>
<comment type="similarity">
    <text evidence="2">Belongs to the GSP G family.</text>
</comment>
<accession>A0A382RFI2</accession>
<evidence type="ECO:0000256" key="5">
    <source>
        <dbReference type="ARBA" id="ARBA00022481"/>
    </source>
</evidence>
<dbReference type="InterPro" id="IPR000983">
    <property type="entry name" value="Bac_GSPG_pilin"/>
</dbReference>
<dbReference type="Pfam" id="PF07963">
    <property type="entry name" value="N_methyl"/>
    <property type="match status" value="1"/>
</dbReference>
<evidence type="ECO:0000256" key="4">
    <source>
        <dbReference type="ARBA" id="ARBA00022475"/>
    </source>
</evidence>
<dbReference type="Gene3D" id="3.30.700.10">
    <property type="entry name" value="Glycoprotein, Type 4 Pilin"/>
    <property type="match status" value="1"/>
</dbReference>
<comment type="subcellular location">
    <subcellularLocation>
        <location evidence="1">Cell inner membrane</location>
        <topology evidence="1">Single-pass membrane protein</topology>
    </subcellularLocation>
</comment>
<keyword evidence="4" id="KW-1003">Cell membrane</keyword>
<reference evidence="11" key="1">
    <citation type="submission" date="2018-05" db="EMBL/GenBank/DDBJ databases">
        <authorList>
            <person name="Lanie J.A."/>
            <person name="Ng W.-L."/>
            <person name="Kazmierczak K.M."/>
            <person name="Andrzejewski T.M."/>
            <person name="Davidsen T.M."/>
            <person name="Wayne K.J."/>
            <person name="Tettelin H."/>
            <person name="Glass J.I."/>
            <person name="Rusch D."/>
            <person name="Podicherti R."/>
            <person name="Tsui H.-C.T."/>
            <person name="Winkler M.E."/>
        </authorList>
    </citation>
    <scope>NUCLEOTIDE SEQUENCE</scope>
</reference>
<feature type="domain" description="Type II secretion system protein GspG C-terminal" evidence="10">
    <location>
        <begin position="31"/>
        <end position="136"/>
    </location>
</feature>
<protein>
    <recommendedName>
        <fullName evidence="3">Type II secretion system core protein G</fullName>
    </recommendedName>
</protein>
<dbReference type="InterPro" id="IPR010054">
    <property type="entry name" value="Type2_sec_GspG"/>
</dbReference>
<evidence type="ECO:0000256" key="1">
    <source>
        <dbReference type="ARBA" id="ARBA00004377"/>
    </source>
</evidence>